<dbReference type="RefSeq" id="WP_227101036.1">
    <property type="nucleotide sequence ID" value="NZ_JAJEQN010000028.1"/>
</dbReference>
<name>A0AAE3JDV6_9FIRM</name>
<dbReference type="Proteomes" id="UP001198200">
    <property type="component" value="Unassembled WGS sequence"/>
</dbReference>
<gene>
    <name evidence="1" type="ORF">LKD48_11020</name>
</gene>
<dbReference type="Gene3D" id="3.10.450.50">
    <property type="match status" value="1"/>
</dbReference>
<evidence type="ECO:0000313" key="2">
    <source>
        <dbReference type="Proteomes" id="UP001198200"/>
    </source>
</evidence>
<dbReference type="Gene3D" id="1.10.720.30">
    <property type="entry name" value="SAP domain"/>
    <property type="match status" value="1"/>
</dbReference>
<dbReference type="InterPro" id="IPR004027">
    <property type="entry name" value="SEC_C_motif"/>
</dbReference>
<proteinExistence type="predicted"/>
<sequence length="385" mass="43850">MKNQSENKVYTLAEVLGKHTIAELKQMTQVLEVKVLSKAKKQEIIDALSAKLLDKELLTAWLLAAGKQEIEELELAMAEDVVIAEESGRFYYWRNLPVVFVTGDGVVVVPSETAAVYNEIKSDSEYAQKRSRINVFDEYLMACVNLYRAIDITTFLSIVNGQTGMNAKRPELESWLKDREAVRGQQMYFFEGGYILSEEYRTKKEGEVVDYHQLLERQGAMSYYIPAKSELLRYADPYYVEKTPSYAAFCRFIQVRLGRPENEAAVIGSHIQLIMRHGAMPKDIFAEMERFGLTEENEELMSDFITVMMDMYNNTRMPETRGFTTVEAQKADPSRQKKIASASEIVTSSMPIVKNRIGGKKIYPNDLCPCGSGKKYKKCCGRVNK</sequence>
<keyword evidence="2" id="KW-1185">Reference proteome</keyword>
<accession>A0AAE3JDV6</accession>
<evidence type="ECO:0000313" key="1">
    <source>
        <dbReference type="EMBL" id="MCC2222162.1"/>
    </source>
</evidence>
<dbReference type="PANTHER" id="PTHR33747:SF1">
    <property type="entry name" value="ADENYLATE CYCLASE-ASSOCIATED CAP C-TERMINAL DOMAIN-CONTAINING PROTEIN"/>
    <property type="match status" value="1"/>
</dbReference>
<reference evidence="1 2" key="1">
    <citation type="submission" date="2021-10" db="EMBL/GenBank/DDBJ databases">
        <title>Anaerobic single-cell dispensing facilitates the cultivation of human gut bacteria.</title>
        <authorList>
            <person name="Afrizal A."/>
        </authorList>
    </citation>
    <scope>NUCLEOTIDE SEQUENCE [LARGE SCALE GENOMIC DNA]</scope>
    <source>
        <strain evidence="1 2">CLA-AA-H224</strain>
    </source>
</reference>
<dbReference type="InterPro" id="IPR036361">
    <property type="entry name" value="SAP_dom_sf"/>
</dbReference>
<protein>
    <submittedName>
        <fullName evidence="1">SEC-C domain-containing protein</fullName>
    </submittedName>
</protein>
<dbReference type="AlphaFoldDB" id="A0AAE3JDV6"/>
<organism evidence="1 2">
    <name type="scientific">Anthropogastromicrobium aceti</name>
    <dbReference type="NCBI Taxonomy" id="2981768"/>
    <lineage>
        <taxon>Bacteria</taxon>
        <taxon>Bacillati</taxon>
        <taxon>Bacillota</taxon>
        <taxon>Clostridia</taxon>
        <taxon>Lachnospirales</taxon>
        <taxon>Lachnospiraceae</taxon>
        <taxon>Anthropogastromicrobium</taxon>
    </lineage>
</organism>
<dbReference type="PANTHER" id="PTHR33747">
    <property type="entry name" value="UPF0225 PROTEIN SCO1677"/>
    <property type="match status" value="1"/>
</dbReference>
<dbReference type="Pfam" id="PF02810">
    <property type="entry name" value="SEC-C"/>
    <property type="match status" value="1"/>
</dbReference>
<dbReference type="EMBL" id="JAJEQN010000028">
    <property type="protein sequence ID" value="MCC2222162.1"/>
    <property type="molecule type" value="Genomic_DNA"/>
</dbReference>
<dbReference type="SUPFAM" id="SSF103642">
    <property type="entry name" value="Sec-C motif"/>
    <property type="match status" value="1"/>
</dbReference>
<comment type="caution">
    <text evidence="1">The sequence shown here is derived from an EMBL/GenBank/DDBJ whole genome shotgun (WGS) entry which is preliminary data.</text>
</comment>